<keyword evidence="2" id="KW-1185">Reference proteome</keyword>
<gene>
    <name evidence="1" type="ORF">EV664_10585</name>
</gene>
<dbReference type="EMBL" id="SNWD01000005">
    <property type="protein sequence ID" value="TDN82888.1"/>
    <property type="molecule type" value="Genomic_DNA"/>
</dbReference>
<proteinExistence type="predicted"/>
<dbReference type="AlphaFoldDB" id="A0A4V3BTD1"/>
<dbReference type="Proteomes" id="UP000295493">
    <property type="component" value="Unassembled WGS sequence"/>
</dbReference>
<dbReference type="RefSeq" id="WP_162848809.1">
    <property type="nucleotide sequence ID" value="NZ_BMLU01000005.1"/>
</dbReference>
<sequence>MTAKPSNRQIMRYFLGGFAIGAIGLFGIQGVQASSTHAPAAPVAVSASR</sequence>
<evidence type="ECO:0000313" key="1">
    <source>
        <dbReference type="EMBL" id="TDN82888.1"/>
    </source>
</evidence>
<name>A0A4V3BTD1_9SPHN</name>
<organism evidence="1 2">
    <name type="scientific">Stakelama pacifica</name>
    <dbReference type="NCBI Taxonomy" id="517720"/>
    <lineage>
        <taxon>Bacteria</taxon>
        <taxon>Pseudomonadati</taxon>
        <taxon>Pseudomonadota</taxon>
        <taxon>Alphaproteobacteria</taxon>
        <taxon>Sphingomonadales</taxon>
        <taxon>Sphingomonadaceae</taxon>
        <taxon>Stakelama</taxon>
    </lineage>
</organism>
<accession>A0A4V3BTD1</accession>
<protein>
    <submittedName>
        <fullName evidence="1">Uncharacterized protein</fullName>
    </submittedName>
</protein>
<reference evidence="1 2" key="1">
    <citation type="submission" date="2019-03" db="EMBL/GenBank/DDBJ databases">
        <title>Genomic Encyclopedia of Type Strains, Phase IV (KMG-IV): sequencing the most valuable type-strain genomes for metagenomic binning, comparative biology and taxonomic classification.</title>
        <authorList>
            <person name="Goeker M."/>
        </authorList>
    </citation>
    <scope>NUCLEOTIDE SEQUENCE [LARGE SCALE GENOMIC DNA]</scope>
    <source>
        <strain evidence="1 2">DSM 25059</strain>
    </source>
</reference>
<evidence type="ECO:0000313" key="2">
    <source>
        <dbReference type="Proteomes" id="UP000295493"/>
    </source>
</evidence>
<comment type="caution">
    <text evidence="1">The sequence shown here is derived from an EMBL/GenBank/DDBJ whole genome shotgun (WGS) entry which is preliminary data.</text>
</comment>